<dbReference type="CDD" id="cd08233">
    <property type="entry name" value="butanediol_DH_like"/>
    <property type="match status" value="1"/>
</dbReference>
<evidence type="ECO:0000313" key="8">
    <source>
        <dbReference type="EMBL" id="KAF2101323.1"/>
    </source>
</evidence>
<evidence type="ECO:0000256" key="3">
    <source>
        <dbReference type="ARBA" id="ARBA00022723"/>
    </source>
</evidence>
<dbReference type="InterPro" id="IPR002328">
    <property type="entry name" value="ADH_Zn_CS"/>
</dbReference>
<dbReference type="GO" id="GO:0008270">
    <property type="term" value="F:zinc ion binding"/>
    <property type="evidence" value="ECO:0007669"/>
    <property type="project" value="InterPro"/>
</dbReference>
<evidence type="ECO:0000313" key="9">
    <source>
        <dbReference type="Proteomes" id="UP000799772"/>
    </source>
</evidence>
<dbReference type="PROSITE" id="PS00059">
    <property type="entry name" value="ADH_ZINC"/>
    <property type="match status" value="1"/>
</dbReference>
<keyword evidence="5" id="KW-0560">Oxidoreductase</keyword>
<keyword evidence="4 6" id="KW-0862">Zinc</keyword>
<evidence type="ECO:0000259" key="7">
    <source>
        <dbReference type="SMART" id="SM00829"/>
    </source>
</evidence>
<sequence>MMRAVRWHGDERGLTLQYDEISKPDLRPGWVLVKNAWSGICGSDLHEYLHGPKNGPLTPHPVTGETLPTGVGHEFSGTVAAVGEGVSDLDVGQKVAVFPSIMDHTCYYCKEEIFGLCKSRGFMGFSGYGGGMQEYVCVERVAIHKVPEHVPLDIAALTEPLAVAWHAVALSEPKPTDIALVLGAGPIGISVIMCLKSKGVERIYVSEPSTNRASRARAAGALEVFNPIETDVVAAIQAVSDGLGAHILFETAGVQSAIDAAFKGARGKARVVGIAKYAKPVSIWPNEFNKKGLSYIQSNIYTRKEFQEVVDAIASGLFQNPESMITLKVPLENAIEGAFEELLRTKDKHCKILVQSDSPSSGKSV</sequence>
<dbReference type="Gene3D" id="3.40.50.720">
    <property type="entry name" value="NAD(P)-binding Rossmann-like Domain"/>
    <property type="match status" value="1"/>
</dbReference>
<reference evidence="8" key="1">
    <citation type="journal article" date="2020" name="Stud. Mycol.">
        <title>101 Dothideomycetes genomes: a test case for predicting lifestyles and emergence of pathogens.</title>
        <authorList>
            <person name="Haridas S."/>
            <person name="Albert R."/>
            <person name="Binder M."/>
            <person name="Bloem J."/>
            <person name="Labutti K."/>
            <person name="Salamov A."/>
            <person name="Andreopoulos B."/>
            <person name="Baker S."/>
            <person name="Barry K."/>
            <person name="Bills G."/>
            <person name="Bluhm B."/>
            <person name="Cannon C."/>
            <person name="Castanera R."/>
            <person name="Culley D."/>
            <person name="Daum C."/>
            <person name="Ezra D."/>
            <person name="Gonzalez J."/>
            <person name="Henrissat B."/>
            <person name="Kuo A."/>
            <person name="Liang C."/>
            <person name="Lipzen A."/>
            <person name="Lutzoni F."/>
            <person name="Magnuson J."/>
            <person name="Mondo S."/>
            <person name="Nolan M."/>
            <person name="Ohm R."/>
            <person name="Pangilinan J."/>
            <person name="Park H.-J."/>
            <person name="Ramirez L."/>
            <person name="Alfaro M."/>
            <person name="Sun H."/>
            <person name="Tritt A."/>
            <person name="Yoshinaga Y."/>
            <person name="Zwiers L.-H."/>
            <person name="Turgeon B."/>
            <person name="Goodwin S."/>
            <person name="Spatafora J."/>
            <person name="Crous P."/>
            <person name="Grigoriev I."/>
        </authorList>
    </citation>
    <scope>NUCLEOTIDE SEQUENCE</scope>
    <source>
        <strain evidence="8">CBS 133067</strain>
    </source>
</reference>
<dbReference type="GO" id="GO:0005737">
    <property type="term" value="C:cytoplasm"/>
    <property type="evidence" value="ECO:0007669"/>
    <property type="project" value="TreeGrafter"/>
</dbReference>
<dbReference type="AlphaFoldDB" id="A0A9P4M881"/>
<dbReference type="Pfam" id="PF08240">
    <property type="entry name" value="ADH_N"/>
    <property type="match status" value="1"/>
</dbReference>
<comment type="similarity">
    <text evidence="2 6">Belongs to the zinc-containing alcohol dehydrogenase family.</text>
</comment>
<protein>
    <submittedName>
        <fullName evidence="8">GroES-like protein</fullName>
    </submittedName>
</protein>
<dbReference type="Pfam" id="PF00107">
    <property type="entry name" value="ADH_zinc_N"/>
    <property type="match status" value="1"/>
</dbReference>
<accession>A0A9P4M881</accession>
<gene>
    <name evidence="8" type="ORF">NA57DRAFT_35066</name>
</gene>
<dbReference type="GO" id="GO:0034079">
    <property type="term" value="P:butanediol biosynthetic process"/>
    <property type="evidence" value="ECO:0007669"/>
    <property type="project" value="TreeGrafter"/>
</dbReference>
<dbReference type="PANTHER" id="PTHR43161">
    <property type="entry name" value="SORBITOL DEHYDROGENASE"/>
    <property type="match status" value="1"/>
</dbReference>
<organism evidence="8 9">
    <name type="scientific">Rhizodiscina lignyota</name>
    <dbReference type="NCBI Taxonomy" id="1504668"/>
    <lineage>
        <taxon>Eukaryota</taxon>
        <taxon>Fungi</taxon>
        <taxon>Dikarya</taxon>
        <taxon>Ascomycota</taxon>
        <taxon>Pezizomycotina</taxon>
        <taxon>Dothideomycetes</taxon>
        <taxon>Pleosporomycetidae</taxon>
        <taxon>Aulographales</taxon>
        <taxon>Rhizodiscinaceae</taxon>
        <taxon>Rhizodiscina</taxon>
    </lineage>
</organism>
<dbReference type="Gene3D" id="3.90.180.10">
    <property type="entry name" value="Medium-chain alcohol dehydrogenases, catalytic domain"/>
    <property type="match status" value="1"/>
</dbReference>
<comment type="cofactor">
    <cofactor evidence="1 6">
        <name>Zn(2+)</name>
        <dbReference type="ChEBI" id="CHEBI:29105"/>
    </cofactor>
</comment>
<dbReference type="EMBL" id="ML978123">
    <property type="protein sequence ID" value="KAF2101323.1"/>
    <property type="molecule type" value="Genomic_DNA"/>
</dbReference>
<evidence type="ECO:0000256" key="5">
    <source>
        <dbReference type="ARBA" id="ARBA00023002"/>
    </source>
</evidence>
<dbReference type="GO" id="GO:0000721">
    <property type="term" value="F:(R,R)-butanediol dehydrogenase activity"/>
    <property type="evidence" value="ECO:0007669"/>
    <property type="project" value="TreeGrafter"/>
</dbReference>
<dbReference type="OrthoDB" id="3941538at2759"/>
<dbReference type="InterPro" id="IPR013154">
    <property type="entry name" value="ADH-like_N"/>
</dbReference>
<dbReference type="Proteomes" id="UP000799772">
    <property type="component" value="Unassembled WGS sequence"/>
</dbReference>
<evidence type="ECO:0000256" key="4">
    <source>
        <dbReference type="ARBA" id="ARBA00022833"/>
    </source>
</evidence>
<evidence type="ECO:0000256" key="6">
    <source>
        <dbReference type="RuleBase" id="RU361277"/>
    </source>
</evidence>
<dbReference type="InterPro" id="IPR020843">
    <property type="entry name" value="ER"/>
</dbReference>
<dbReference type="SUPFAM" id="SSF51735">
    <property type="entry name" value="NAD(P)-binding Rossmann-fold domains"/>
    <property type="match status" value="1"/>
</dbReference>
<comment type="caution">
    <text evidence="8">The sequence shown here is derived from an EMBL/GenBank/DDBJ whole genome shotgun (WGS) entry which is preliminary data.</text>
</comment>
<name>A0A9P4M881_9PEZI</name>
<keyword evidence="3 6" id="KW-0479">Metal-binding</keyword>
<dbReference type="InterPro" id="IPR011032">
    <property type="entry name" value="GroES-like_sf"/>
</dbReference>
<keyword evidence="9" id="KW-1185">Reference proteome</keyword>
<dbReference type="PANTHER" id="PTHR43161:SF23">
    <property type="entry name" value="(R,R)-BUTANEDIOL DEHYDROGENASE-RELATED"/>
    <property type="match status" value="1"/>
</dbReference>
<proteinExistence type="inferred from homology"/>
<dbReference type="InterPro" id="IPR036291">
    <property type="entry name" value="NAD(P)-bd_dom_sf"/>
</dbReference>
<evidence type="ECO:0000256" key="1">
    <source>
        <dbReference type="ARBA" id="ARBA00001947"/>
    </source>
</evidence>
<dbReference type="SMART" id="SM00829">
    <property type="entry name" value="PKS_ER"/>
    <property type="match status" value="1"/>
</dbReference>
<dbReference type="InterPro" id="IPR013149">
    <property type="entry name" value="ADH-like_C"/>
</dbReference>
<feature type="domain" description="Enoyl reductase (ER)" evidence="7">
    <location>
        <begin position="13"/>
        <end position="354"/>
    </location>
</feature>
<evidence type="ECO:0000256" key="2">
    <source>
        <dbReference type="ARBA" id="ARBA00008072"/>
    </source>
</evidence>
<dbReference type="SUPFAM" id="SSF50129">
    <property type="entry name" value="GroES-like"/>
    <property type="match status" value="1"/>
</dbReference>